<evidence type="ECO:0000256" key="2">
    <source>
        <dbReference type="SAM" id="Phobius"/>
    </source>
</evidence>
<protein>
    <submittedName>
        <fullName evidence="3">Uncharacterized protein</fullName>
    </submittedName>
</protein>
<dbReference type="Proteomes" id="UP001487740">
    <property type="component" value="Unassembled WGS sequence"/>
</dbReference>
<sequence length="138" mass="14711">MRCEAQAVMVMAVAATATSTWYNYLHVAQQVSVHVIYYVLDVSKTGEGGSVECEGTLHQQSSVLRPRTDSPSTPLASQHSHKMWRTVLLMTVMVMVVVMAATVTDPPQSLQDTDDATVDGGVYEVSGNLGGFSGFGAG</sequence>
<accession>A0AAW0U6A0</accession>
<comment type="caution">
    <text evidence="3">The sequence shown here is derived from an EMBL/GenBank/DDBJ whole genome shotgun (WGS) entry which is preliminary data.</text>
</comment>
<keyword evidence="2" id="KW-1133">Transmembrane helix</keyword>
<proteinExistence type="predicted"/>
<organism evidence="3 4">
    <name type="scientific">Scylla paramamosain</name>
    <name type="common">Mud crab</name>
    <dbReference type="NCBI Taxonomy" id="85552"/>
    <lineage>
        <taxon>Eukaryota</taxon>
        <taxon>Metazoa</taxon>
        <taxon>Ecdysozoa</taxon>
        <taxon>Arthropoda</taxon>
        <taxon>Crustacea</taxon>
        <taxon>Multicrustacea</taxon>
        <taxon>Malacostraca</taxon>
        <taxon>Eumalacostraca</taxon>
        <taxon>Eucarida</taxon>
        <taxon>Decapoda</taxon>
        <taxon>Pleocyemata</taxon>
        <taxon>Brachyura</taxon>
        <taxon>Eubrachyura</taxon>
        <taxon>Portunoidea</taxon>
        <taxon>Portunidae</taxon>
        <taxon>Portuninae</taxon>
        <taxon>Scylla</taxon>
    </lineage>
</organism>
<keyword evidence="4" id="KW-1185">Reference proteome</keyword>
<gene>
    <name evidence="3" type="ORF">O3P69_006058</name>
</gene>
<dbReference type="AlphaFoldDB" id="A0AAW0U6A0"/>
<evidence type="ECO:0000256" key="1">
    <source>
        <dbReference type="SAM" id="MobiDB-lite"/>
    </source>
</evidence>
<reference evidence="3 4" key="1">
    <citation type="submission" date="2023-03" db="EMBL/GenBank/DDBJ databases">
        <title>High-quality genome of Scylla paramamosain provides insights in environmental adaptation.</title>
        <authorList>
            <person name="Zhang L."/>
        </authorList>
    </citation>
    <scope>NUCLEOTIDE SEQUENCE [LARGE SCALE GENOMIC DNA]</scope>
    <source>
        <strain evidence="3">LZ_2023a</strain>
        <tissue evidence="3">Muscle</tissue>
    </source>
</reference>
<name>A0AAW0U6A0_SCYPA</name>
<dbReference type="EMBL" id="JARAKH010000018">
    <property type="protein sequence ID" value="KAK8395036.1"/>
    <property type="molecule type" value="Genomic_DNA"/>
</dbReference>
<evidence type="ECO:0000313" key="3">
    <source>
        <dbReference type="EMBL" id="KAK8395036.1"/>
    </source>
</evidence>
<evidence type="ECO:0000313" key="4">
    <source>
        <dbReference type="Proteomes" id="UP001487740"/>
    </source>
</evidence>
<keyword evidence="2" id="KW-0812">Transmembrane</keyword>
<feature type="region of interest" description="Disordered" evidence="1">
    <location>
        <begin position="59"/>
        <end position="78"/>
    </location>
</feature>
<keyword evidence="2" id="KW-0472">Membrane</keyword>
<feature type="transmembrane region" description="Helical" evidence="2">
    <location>
        <begin position="87"/>
        <end position="104"/>
    </location>
</feature>